<evidence type="ECO:0000256" key="2">
    <source>
        <dbReference type="SAM" id="Phobius"/>
    </source>
</evidence>
<dbReference type="EMBL" id="JACQCR010000060">
    <property type="protein sequence ID" value="MBI3631199.1"/>
    <property type="molecule type" value="Genomic_DNA"/>
</dbReference>
<sequence>MDLLDAYKKTAKEAPAPQHQMPEWQDEENAPKPGTFIRILMKLSGGRIHDPSQTTGILIAVVAIIFGIALFVFLGAR</sequence>
<comment type="caution">
    <text evidence="3">The sequence shown here is derived from an EMBL/GenBank/DDBJ whole genome shotgun (WGS) entry which is preliminary data.</text>
</comment>
<keyword evidence="2" id="KW-1133">Transmembrane helix</keyword>
<protein>
    <submittedName>
        <fullName evidence="3">Uncharacterized protein</fullName>
    </submittedName>
</protein>
<dbReference type="AlphaFoldDB" id="A0A932VS00"/>
<gene>
    <name evidence="3" type="ORF">HY221_02580</name>
</gene>
<evidence type="ECO:0000313" key="4">
    <source>
        <dbReference type="Proteomes" id="UP000753196"/>
    </source>
</evidence>
<feature type="transmembrane region" description="Helical" evidence="2">
    <location>
        <begin position="57"/>
        <end position="76"/>
    </location>
</feature>
<keyword evidence="2" id="KW-0812">Transmembrane</keyword>
<evidence type="ECO:0000313" key="3">
    <source>
        <dbReference type="EMBL" id="MBI3631199.1"/>
    </source>
</evidence>
<keyword evidence="2" id="KW-0472">Membrane</keyword>
<reference evidence="3" key="1">
    <citation type="submission" date="2020-07" db="EMBL/GenBank/DDBJ databases">
        <title>Huge and variable diversity of episymbiotic CPR bacteria and DPANN archaea in groundwater ecosystems.</title>
        <authorList>
            <person name="He C.Y."/>
            <person name="Keren R."/>
            <person name="Whittaker M."/>
            <person name="Farag I.F."/>
            <person name="Doudna J."/>
            <person name="Cate J.H.D."/>
            <person name="Banfield J.F."/>
        </authorList>
    </citation>
    <scope>NUCLEOTIDE SEQUENCE</scope>
    <source>
        <strain evidence="3">NC_groundwater_973_Pr1_S-0.2um_54_13</strain>
    </source>
</reference>
<dbReference type="Proteomes" id="UP000753196">
    <property type="component" value="Unassembled WGS sequence"/>
</dbReference>
<evidence type="ECO:0000256" key="1">
    <source>
        <dbReference type="SAM" id="MobiDB-lite"/>
    </source>
</evidence>
<feature type="region of interest" description="Disordered" evidence="1">
    <location>
        <begin position="9"/>
        <end position="31"/>
    </location>
</feature>
<accession>A0A932VS00</accession>
<name>A0A932VS00_9BACT</name>
<proteinExistence type="predicted"/>
<organism evidence="3 4">
    <name type="scientific">Candidatus Sungiibacteriota bacterium</name>
    <dbReference type="NCBI Taxonomy" id="2750080"/>
    <lineage>
        <taxon>Bacteria</taxon>
        <taxon>Candidatus Sungiibacteriota</taxon>
    </lineage>
</organism>